<evidence type="ECO:0000256" key="4">
    <source>
        <dbReference type="ARBA" id="ARBA00024201"/>
    </source>
</evidence>
<dbReference type="PATRIC" id="fig|1461584.3.peg.2650"/>
<dbReference type="InterPro" id="IPR029058">
    <property type="entry name" value="AB_hydrolase_fold"/>
</dbReference>
<dbReference type="GO" id="GO:0005737">
    <property type="term" value="C:cytoplasm"/>
    <property type="evidence" value="ECO:0007669"/>
    <property type="project" value="UniProtKB-SubCell"/>
</dbReference>
<feature type="compositionally biased region" description="Pro residues" evidence="5">
    <location>
        <begin position="13"/>
        <end position="40"/>
    </location>
</feature>
<dbReference type="Gene3D" id="2.60.40.10">
    <property type="entry name" value="Immunoglobulins"/>
    <property type="match status" value="1"/>
</dbReference>
<evidence type="ECO:0000256" key="3">
    <source>
        <dbReference type="ARBA" id="ARBA00022801"/>
    </source>
</evidence>
<dbReference type="Pfam" id="PF11806">
    <property type="entry name" value="Enterochelin_N"/>
    <property type="match status" value="1"/>
</dbReference>
<dbReference type="InterPro" id="IPR000801">
    <property type="entry name" value="Esterase-like"/>
</dbReference>
<dbReference type="GO" id="GO:0005506">
    <property type="term" value="F:iron ion binding"/>
    <property type="evidence" value="ECO:0007669"/>
    <property type="project" value="InterPro"/>
</dbReference>
<dbReference type="GO" id="GO:0008849">
    <property type="term" value="F:enterochelin esterase activity"/>
    <property type="evidence" value="ECO:0007669"/>
    <property type="project" value="InterPro"/>
</dbReference>
<feature type="region of interest" description="Disordered" evidence="5">
    <location>
        <begin position="1"/>
        <end position="42"/>
    </location>
</feature>
<dbReference type="PANTHER" id="PTHR48098">
    <property type="entry name" value="ENTEROCHELIN ESTERASE-RELATED"/>
    <property type="match status" value="1"/>
</dbReference>
<evidence type="ECO:0000256" key="5">
    <source>
        <dbReference type="SAM" id="MobiDB-lite"/>
    </source>
</evidence>
<dbReference type="InterPro" id="IPR014756">
    <property type="entry name" value="Ig_E-set"/>
</dbReference>
<comment type="similarity">
    <text evidence="4">Belongs to the Fes family.</text>
</comment>
<sequence>MRTEAQPTTAPADVPPGPFPDAPFPPPRPAVPPTPPPSPVLPGWFRNRWSSWGGRQREQLVDDLPAGSLPLIEPDPRGNPGFRAVTFLHRHAAASAVILSANGLLDHRNPADMEFDRLDDSDLWALTLRMPADWQAGYRITAHVGAGLPPWRLPGADRRTVRLAADAGAPDPLNPMVGAGMSGAPQSLLQLPGAPDAPWLAAATPEAGSTLPSVMGAGAGDPARARRAGAAVTGLRELVVRDAGAGRDRCVWLYLPQLDQDAADLPLVLLHDGQVWAKYLNLAATLDAATAAGVLPPLAVAMIDSLDVPTRTRELSGPTGTVDFVARDLLPLLRTRFPVTDDPARTVASGASFGGLASLWQLARFPELVGVALAQSPSLWRYDLADPLAAVAQQVRIRIQAGIYEDTIHRAGEDLHRDLARTGADISLRSITGGHDWAWWNPWLIRGLAELLGP</sequence>
<protein>
    <submittedName>
        <fullName evidence="7">Enterochelin esterase</fullName>
    </submittedName>
</protein>
<feature type="domain" description="Enterochelin esterase N-terminal" evidence="6">
    <location>
        <begin position="84"/>
        <end position="199"/>
    </location>
</feature>
<evidence type="ECO:0000256" key="2">
    <source>
        <dbReference type="ARBA" id="ARBA00022490"/>
    </source>
</evidence>
<dbReference type="InterPro" id="IPR021764">
    <property type="entry name" value="Enterochelin_esterase_N"/>
</dbReference>
<dbReference type="GO" id="GO:0006826">
    <property type="term" value="P:iron ion transport"/>
    <property type="evidence" value="ECO:0007669"/>
    <property type="project" value="InterPro"/>
</dbReference>
<dbReference type="SUPFAM" id="SSF81296">
    <property type="entry name" value="E set domains"/>
    <property type="match status" value="1"/>
</dbReference>
<evidence type="ECO:0000259" key="6">
    <source>
        <dbReference type="Pfam" id="PF11806"/>
    </source>
</evidence>
<dbReference type="Pfam" id="PF00756">
    <property type="entry name" value="Esterase"/>
    <property type="match status" value="1"/>
</dbReference>
<dbReference type="EMBL" id="LN483072">
    <property type="protein sequence ID" value="CEA09309.1"/>
    <property type="molecule type" value="Genomic_DNA"/>
</dbReference>
<comment type="subcellular location">
    <subcellularLocation>
        <location evidence="1">Cytoplasm</location>
    </subcellularLocation>
</comment>
<dbReference type="GO" id="GO:0005975">
    <property type="term" value="P:carbohydrate metabolic process"/>
    <property type="evidence" value="ECO:0007669"/>
    <property type="project" value="UniProtKB-ARBA"/>
</dbReference>
<name>A0A078MSQ7_9MICC</name>
<dbReference type="PANTHER" id="PTHR48098:SF3">
    <property type="entry name" value="IRON(III) ENTEROBACTIN ESTERASE"/>
    <property type="match status" value="1"/>
</dbReference>
<evidence type="ECO:0000313" key="7">
    <source>
        <dbReference type="EMBL" id="CEA09309.1"/>
    </source>
</evidence>
<keyword evidence="3" id="KW-0378">Hydrolase</keyword>
<dbReference type="InterPro" id="IPR050583">
    <property type="entry name" value="Mycobacterial_A85_antigen"/>
</dbReference>
<dbReference type="SUPFAM" id="SSF53474">
    <property type="entry name" value="alpha/beta-Hydrolases"/>
    <property type="match status" value="1"/>
</dbReference>
<organism evidence="7">
    <name type="scientific">Arthrobacter saudimassiliensis</name>
    <dbReference type="NCBI Taxonomy" id="1461584"/>
    <lineage>
        <taxon>Bacteria</taxon>
        <taxon>Bacillati</taxon>
        <taxon>Actinomycetota</taxon>
        <taxon>Actinomycetes</taxon>
        <taxon>Micrococcales</taxon>
        <taxon>Micrococcaceae</taxon>
        <taxon>Arthrobacter</taxon>
    </lineage>
</organism>
<reference evidence="7" key="1">
    <citation type="submission" date="2014-07" db="EMBL/GenBank/DDBJ databases">
        <authorList>
            <person name="Urmite Genomes Urmite Genomes"/>
        </authorList>
    </citation>
    <scope>NUCLEOTIDE SEQUENCE</scope>
    <source>
        <strain evidence="7">11W110_air</strain>
    </source>
</reference>
<dbReference type="AlphaFoldDB" id="A0A078MSQ7"/>
<accession>A0A078MSQ7</accession>
<dbReference type="Gene3D" id="3.40.50.1820">
    <property type="entry name" value="alpha/beta hydrolase"/>
    <property type="match status" value="1"/>
</dbReference>
<keyword evidence="2" id="KW-0963">Cytoplasm</keyword>
<dbReference type="InterPro" id="IPR013783">
    <property type="entry name" value="Ig-like_fold"/>
</dbReference>
<proteinExistence type="inferred from homology"/>
<evidence type="ECO:0000256" key="1">
    <source>
        <dbReference type="ARBA" id="ARBA00004496"/>
    </source>
</evidence>
<gene>
    <name evidence="7" type="primary">fes</name>
    <name evidence="7" type="ORF">BN1051_02677</name>
</gene>